<feature type="compositionally biased region" description="Basic and acidic residues" evidence="8">
    <location>
        <begin position="124"/>
        <end position="144"/>
    </location>
</feature>
<evidence type="ECO:0000313" key="9">
    <source>
        <dbReference type="EMBL" id="GAA5054041.1"/>
    </source>
</evidence>
<accession>A0ABP9KCB8</accession>
<comment type="function">
    <text evidence="7">Functions as a peptidoglycan terminase that cleaves nascent peptidoglycan strands endolytically to terminate their elongation.</text>
</comment>
<keyword evidence="3 7" id="KW-1133">Transmembrane helix</keyword>
<evidence type="ECO:0000256" key="2">
    <source>
        <dbReference type="ARBA" id="ARBA00022692"/>
    </source>
</evidence>
<name>A0ABP9KCB8_9NOCA</name>
<evidence type="ECO:0000256" key="3">
    <source>
        <dbReference type="ARBA" id="ARBA00022989"/>
    </source>
</evidence>
<comment type="caution">
    <text evidence="9">The sequence shown here is derived from an EMBL/GenBank/DDBJ whole genome shotgun (WGS) entry which is preliminary data.</text>
</comment>
<keyword evidence="6 7" id="KW-0961">Cell wall biogenesis/degradation</keyword>
<proteinExistence type="inferred from homology"/>
<evidence type="ECO:0000256" key="8">
    <source>
        <dbReference type="SAM" id="MobiDB-lite"/>
    </source>
</evidence>
<dbReference type="Pfam" id="PF02618">
    <property type="entry name" value="YceG"/>
    <property type="match status" value="1"/>
</dbReference>
<feature type="site" description="Important for catalytic activity" evidence="7">
    <location>
        <position position="420"/>
    </location>
</feature>
<evidence type="ECO:0000256" key="4">
    <source>
        <dbReference type="ARBA" id="ARBA00023136"/>
    </source>
</evidence>
<dbReference type="PANTHER" id="PTHR30518">
    <property type="entry name" value="ENDOLYTIC MUREIN TRANSGLYCOSYLASE"/>
    <property type="match status" value="1"/>
</dbReference>
<feature type="compositionally biased region" description="Acidic residues" evidence="8">
    <location>
        <begin position="69"/>
        <end position="83"/>
    </location>
</feature>
<keyword evidence="1 7" id="KW-1003">Cell membrane</keyword>
<feature type="region of interest" description="Disordered" evidence="8">
    <location>
        <begin position="1"/>
        <end position="92"/>
    </location>
</feature>
<organism evidence="9 10">
    <name type="scientific">Nocardia callitridis</name>
    <dbReference type="NCBI Taxonomy" id="648753"/>
    <lineage>
        <taxon>Bacteria</taxon>
        <taxon>Bacillati</taxon>
        <taxon>Actinomycetota</taxon>
        <taxon>Actinomycetes</taxon>
        <taxon>Mycobacteriales</taxon>
        <taxon>Nocardiaceae</taxon>
        <taxon>Nocardia</taxon>
    </lineage>
</organism>
<sequence>MTDRWAQAEERFRQREADRRYRRDDSAWGAQESDGRHGRHSQAPAAHQPDDEWGEFADETTVIPRYGDEPDFIDGGFLDDDYPDQVYPDQAYPGEQYQDEDYLHDDAPVIAPPPPPRRRAQRPPPERAERPQRGTRRAAPERARSTRGRRSRTAARKAAERKRRRRNLWLLAIVAVLVVGGVVVYGAMKLVDSFSGPEDFAGPAGPIVVVQVEPGDTSQQIASTMVERGVVASTGAFVQAAVRNSNMNSVQPGYYGIPSNSPAAEAVTALIAPMSRVGNLVISEGRQLHDQRDVTTGARKEGIYRKIADASCVGDAAAKKCVTYEELDQAGASADLDALGVPTWAQDAVRKVPDHARQLEGLIAAGTWDFDPSGTPLGILKQLVSTSAAQYESTGLQPTGAQTKLSPYEALIAASLVEREALPQDMSKVARVIMNRLDIDQPLQFDSSVNYALDRTEVATTDVDREAVTPWNTYASPGLPATPIASPSLNALRAIENPEPGPWLYFVTVDKDGTTLFTDGYQEHLNNIEKARQSGILDSGR</sequence>
<comment type="catalytic activity">
    <reaction evidence="7">
        <text>a peptidoglycan chain = a peptidoglycan chain with N-acetyl-1,6-anhydromuramyl-[peptide] at the reducing end + a peptidoglycan chain with N-acetylglucosamine at the non-reducing end.</text>
        <dbReference type="EC" id="4.2.2.29"/>
    </reaction>
</comment>
<dbReference type="EMBL" id="BAABJM010000002">
    <property type="protein sequence ID" value="GAA5054041.1"/>
    <property type="molecule type" value="Genomic_DNA"/>
</dbReference>
<evidence type="ECO:0000313" key="10">
    <source>
        <dbReference type="Proteomes" id="UP001500603"/>
    </source>
</evidence>
<feature type="region of interest" description="Disordered" evidence="8">
    <location>
        <begin position="105"/>
        <end position="159"/>
    </location>
</feature>
<gene>
    <name evidence="7" type="primary">mltG</name>
    <name evidence="9" type="ORF">GCM10023318_28520</name>
</gene>
<evidence type="ECO:0000256" key="6">
    <source>
        <dbReference type="ARBA" id="ARBA00023316"/>
    </source>
</evidence>
<evidence type="ECO:0000256" key="7">
    <source>
        <dbReference type="HAMAP-Rule" id="MF_02065"/>
    </source>
</evidence>
<dbReference type="EC" id="4.2.2.29" evidence="7"/>
<dbReference type="PANTHER" id="PTHR30518:SF2">
    <property type="entry name" value="ENDOLYTIC MUREIN TRANSGLYCOSYLASE"/>
    <property type="match status" value="1"/>
</dbReference>
<keyword evidence="5 7" id="KW-0456">Lyase</keyword>
<keyword evidence="4 7" id="KW-0472">Membrane</keyword>
<dbReference type="NCBIfam" id="TIGR00247">
    <property type="entry name" value="endolytic transglycosylase MltG"/>
    <property type="match status" value="1"/>
</dbReference>
<dbReference type="HAMAP" id="MF_02065">
    <property type="entry name" value="MltG"/>
    <property type="match status" value="1"/>
</dbReference>
<feature type="compositionally biased region" description="Basic residues" evidence="8">
    <location>
        <begin position="145"/>
        <end position="159"/>
    </location>
</feature>
<evidence type="ECO:0000256" key="1">
    <source>
        <dbReference type="ARBA" id="ARBA00022475"/>
    </source>
</evidence>
<feature type="transmembrane region" description="Helical" evidence="7">
    <location>
        <begin position="168"/>
        <end position="188"/>
    </location>
</feature>
<dbReference type="Gene3D" id="3.30.1490.480">
    <property type="entry name" value="Endolytic murein transglycosylase"/>
    <property type="match status" value="1"/>
</dbReference>
<protein>
    <recommendedName>
        <fullName evidence="7">Endolytic murein transglycosylase</fullName>
        <ecNumber evidence="7">4.2.2.29</ecNumber>
    </recommendedName>
    <alternativeName>
        <fullName evidence="7">Peptidoglycan lytic transglycosylase</fullName>
    </alternativeName>
    <alternativeName>
        <fullName evidence="7">Peptidoglycan polymerization terminase</fullName>
    </alternativeName>
</protein>
<keyword evidence="2 7" id="KW-0812">Transmembrane</keyword>
<dbReference type="Proteomes" id="UP001500603">
    <property type="component" value="Unassembled WGS sequence"/>
</dbReference>
<comment type="subcellular location">
    <subcellularLocation>
        <location evidence="7">Cell membrane</location>
        <topology evidence="7">Single-pass membrane protein</topology>
    </subcellularLocation>
</comment>
<comment type="similarity">
    <text evidence="7">Belongs to the transglycosylase MltG family.</text>
</comment>
<reference evidence="10" key="1">
    <citation type="journal article" date="2019" name="Int. J. Syst. Evol. Microbiol.">
        <title>The Global Catalogue of Microorganisms (GCM) 10K type strain sequencing project: providing services to taxonomists for standard genome sequencing and annotation.</title>
        <authorList>
            <consortium name="The Broad Institute Genomics Platform"/>
            <consortium name="The Broad Institute Genome Sequencing Center for Infectious Disease"/>
            <person name="Wu L."/>
            <person name="Ma J."/>
        </authorList>
    </citation>
    <scope>NUCLEOTIDE SEQUENCE [LARGE SCALE GENOMIC DNA]</scope>
    <source>
        <strain evidence="10">JCM 18298</strain>
    </source>
</reference>
<feature type="compositionally biased region" description="Basic and acidic residues" evidence="8">
    <location>
        <begin position="1"/>
        <end position="26"/>
    </location>
</feature>
<keyword evidence="10" id="KW-1185">Reference proteome</keyword>
<evidence type="ECO:0000256" key="5">
    <source>
        <dbReference type="ARBA" id="ARBA00023239"/>
    </source>
</evidence>
<dbReference type="RefSeq" id="WP_345495799.1">
    <property type="nucleotide sequence ID" value="NZ_BAABJM010000002.1"/>
</dbReference>
<dbReference type="InterPro" id="IPR003770">
    <property type="entry name" value="MLTG-like"/>
</dbReference>